<dbReference type="STRING" id="1299341.SAMN05444005_10918"/>
<name>A0A1H9E093_9FLAO</name>
<feature type="domain" description="PNPLA" evidence="5">
    <location>
        <begin position="10"/>
        <end position="169"/>
    </location>
</feature>
<accession>A0A1H9E093</accession>
<feature type="short sequence motif" description="GXSXG" evidence="4">
    <location>
        <begin position="41"/>
        <end position="45"/>
    </location>
</feature>
<feature type="active site" description="Nucleophile" evidence="4">
    <location>
        <position position="43"/>
    </location>
</feature>
<evidence type="ECO:0000256" key="4">
    <source>
        <dbReference type="PROSITE-ProRule" id="PRU01161"/>
    </source>
</evidence>
<protein>
    <submittedName>
        <fullName evidence="6">NTE family protein</fullName>
    </submittedName>
</protein>
<keyword evidence="1 4" id="KW-0378">Hydrolase</keyword>
<keyword evidence="2 4" id="KW-0442">Lipid degradation</keyword>
<keyword evidence="7" id="KW-1185">Reference proteome</keyword>
<dbReference type="AlphaFoldDB" id="A0A1H9E093"/>
<dbReference type="Pfam" id="PF01734">
    <property type="entry name" value="Patatin"/>
    <property type="match status" value="1"/>
</dbReference>
<dbReference type="GO" id="GO:0016787">
    <property type="term" value="F:hydrolase activity"/>
    <property type="evidence" value="ECO:0007669"/>
    <property type="project" value="UniProtKB-UniRule"/>
</dbReference>
<proteinExistence type="predicted"/>
<dbReference type="InterPro" id="IPR016035">
    <property type="entry name" value="Acyl_Trfase/lysoPLipase"/>
</dbReference>
<evidence type="ECO:0000313" key="6">
    <source>
        <dbReference type="EMBL" id="SEQ19104.1"/>
    </source>
</evidence>
<evidence type="ECO:0000256" key="3">
    <source>
        <dbReference type="ARBA" id="ARBA00023098"/>
    </source>
</evidence>
<feature type="active site" description="Proton acceptor" evidence="4">
    <location>
        <position position="156"/>
    </location>
</feature>
<dbReference type="InterPro" id="IPR002641">
    <property type="entry name" value="PNPLA_dom"/>
</dbReference>
<dbReference type="GO" id="GO:0016042">
    <property type="term" value="P:lipid catabolic process"/>
    <property type="evidence" value="ECO:0007669"/>
    <property type="project" value="UniProtKB-UniRule"/>
</dbReference>
<feature type="short sequence motif" description="DGA/G" evidence="4">
    <location>
        <begin position="156"/>
        <end position="158"/>
    </location>
</feature>
<sequence>MESNIKNYGLVFSGGGSKGIAHAGVLQYLQEKNIKPTCIAGSSAGAIVGAMYSFGKKPEEILEFFKSIYFFHWKHFTFKKAGIVDSESFKRYFQEIFGEVTLGELEIPIHITATDMVKGKLKIFNPETKVVDAILASTAVPGMISPYELNGDLYSDGGILNHFPADLLLGKCESIIGVYVSPLQNMEAKNLNSIKSVTYRALELLTANSSYQKFNYCDFMIEPKELAYFSTFETNKTKMEMIYKIGYEEAKKCFEKIES</sequence>
<evidence type="ECO:0000256" key="2">
    <source>
        <dbReference type="ARBA" id="ARBA00022963"/>
    </source>
</evidence>
<gene>
    <name evidence="6" type="ORF">SAMN05444005_10918</name>
</gene>
<evidence type="ECO:0000313" key="7">
    <source>
        <dbReference type="Proteomes" id="UP000198648"/>
    </source>
</evidence>
<dbReference type="Proteomes" id="UP000198648">
    <property type="component" value="Unassembled WGS sequence"/>
</dbReference>
<dbReference type="PANTHER" id="PTHR14226:SF29">
    <property type="entry name" value="NEUROPATHY TARGET ESTERASE SWS"/>
    <property type="match status" value="1"/>
</dbReference>
<dbReference type="SUPFAM" id="SSF52151">
    <property type="entry name" value="FabD/lysophospholipase-like"/>
    <property type="match status" value="1"/>
</dbReference>
<dbReference type="RefSeq" id="WP_177177178.1">
    <property type="nucleotide sequence ID" value="NZ_FOEI01000009.1"/>
</dbReference>
<dbReference type="InterPro" id="IPR050301">
    <property type="entry name" value="NTE"/>
</dbReference>
<feature type="short sequence motif" description="GXGXXG" evidence="4">
    <location>
        <begin position="14"/>
        <end position="19"/>
    </location>
</feature>
<dbReference type="PROSITE" id="PS51635">
    <property type="entry name" value="PNPLA"/>
    <property type="match status" value="1"/>
</dbReference>
<dbReference type="EMBL" id="FOEI01000009">
    <property type="protein sequence ID" value="SEQ19104.1"/>
    <property type="molecule type" value="Genomic_DNA"/>
</dbReference>
<keyword evidence="3 4" id="KW-0443">Lipid metabolism</keyword>
<organism evidence="6 7">
    <name type="scientific">Flavobacterium urocaniciphilum</name>
    <dbReference type="NCBI Taxonomy" id="1299341"/>
    <lineage>
        <taxon>Bacteria</taxon>
        <taxon>Pseudomonadati</taxon>
        <taxon>Bacteroidota</taxon>
        <taxon>Flavobacteriia</taxon>
        <taxon>Flavobacteriales</taxon>
        <taxon>Flavobacteriaceae</taxon>
        <taxon>Flavobacterium</taxon>
    </lineage>
</organism>
<dbReference type="CDD" id="cd07205">
    <property type="entry name" value="Pat_PNPLA6_PNPLA7_NTE1_like"/>
    <property type="match status" value="1"/>
</dbReference>
<dbReference type="Gene3D" id="3.40.1090.10">
    <property type="entry name" value="Cytosolic phospholipase A2 catalytic domain"/>
    <property type="match status" value="2"/>
</dbReference>
<dbReference type="PANTHER" id="PTHR14226">
    <property type="entry name" value="NEUROPATHY TARGET ESTERASE/SWISS CHEESE D.MELANOGASTER"/>
    <property type="match status" value="1"/>
</dbReference>
<evidence type="ECO:0000256" key="1">
    <source>
        <dbReference type="ARBA" id="ARBA00022801"/>
    </source>
</evidence>
<reference evidence="6 7" key="1">
    <citation type="submission" date="2016-10" db="EMBL/GenBank/DDBJ databases">
        <authorList>
            <person name="de Groot N.N."/>
        </authorList>
    </citation>
    <scope>NUCLEOTIDE SEQUENCE [LARGE SCALE GENOMIC DNA]</scope>
    <source>
        <strain evidence="6 7">DSM 27078</strain>
    </source>
</reference>
<evidence type="ECO:0000259" key="5">
    <source>
        <dbReference type="PROSITE" id="PS51635"/>
    </source>
</evidence>